<dbReference type="EC" id="2.1.1.193" evidence="3 12"/>
<dbReference type="PANTHER" id="PTHR30027">
    <property type="entry name" value="RIBOSOMAL RNA SMALL SUBUNIT METHYLTRANSFERASE E"/>
    <property type="match status" value="1"/>
</dbReference>
<evidence type="ECO:0000256" key="5">
    <source>
        <dbReference type="ARBA" id="ARBA00022490"/>
    </source>
</evidence>
<comment type="function">
    <text evidence="10 12">Specifically methylates the N3 position of the uracil ring of uridine 1498 (m3U1498) in 16S rRNA. Acts on the fully assembled 30S ribosomal subunit.</text>
</comment>
<accession>F9UK48</accession>
<keyword evidence="6 12" id="KW-0698">rRNA processing</keyword>
<evidence type="ECO:0000259" key="13">
    <source>
        <dbReference type="Pfam" id="PF04452"/>
    </source>
</evidence>
<evidence type="ECO:0000256" key="8">
    <source>
        <dbReference type="ARBA" id="ARBA00022679"/>
    </source>
</evidence>
<evidence type="ECO:0000256" key="7">
    <source>
        <dbReference type="ARBA" id="ARBA00022603"/>
    </source>
</evidence>
<protein>
    <recommendedName>
        <fullName evidence="4 12">Ribosomal RNA small subunit methyltransferase E</fullName>
        <ecNumber evidence="3 12">2.1.1.193</ecNumber>
    </recommendedName>
</protein>
<dbReference type="Proteomes" id="UP000004978">
    <property type="component" value="Unassembled WGS sequence"/>
</dbReference>
<comment type="caution">
    <text evidence="14">The sequence shown here is derived from an EMBL/GenBank/DDBJ whole genome shotgun (WGS) entry which is preliminary data.</text>
</comment>
<dbReference type="GO" id="GO:0070475">
    <property type="term" value="P:rRNA base methylation"/>
    <property type="evidence" value="ECO:0007669"/>
    <property type="project" value="TreeGrafter"/>
</dbReference>
<organism evidence="14 15">
    <name type="scientific">Mycoplasmopsis columbina SF7</name>
    <dbReference type="NCBI Taxonomy" id="1037410"/>
    <lineage>
        <taxon>Bacteria</taxon>
        <taxon>Bacillati</taxon>
        <taxon>Mycoplasmatota</taxon>
        <taxon>Mycoplasmoidales</taxon>
        <taxon>Metamycoplasmataceae</taxon>
        <taxon>Mycoplasmopsis</taxon>
    </lineage>
</organism>
<keyword evidence="5 12" id="KW-0963">Cytoplasm</keyword>
<dbReference type="CDD" id="cd18084">
    <property type="entry name" value="RsmE-like"/>
    <property type="match status" value="1"/>
</dbReference>
<evidence type="ECO:0000256" key="10">
    <source>
        <dbReference type="ARBA" id="ARBA00025699"/>
    </source>
</evidence>
<evidence type="ECO:0000256" key="11">
    <source>
        <dbReference type="ARBA" id="ARBA00047944"/>
    </source>
</evidence>
<keyword evidence="9 12" id="KW-0949">S-adenosyl-L-methionine</keyword>
<comment type="subcellular location">
    <subcellularLocation>
        <location evidence="1 12">Cytoplasm</location>
    </subcellularLocation>
</comment>
<dbReference type="NCBIfam" id="TIGR00046">
    <property type="entry name" value="RsmE family RNA methyltransferase"/>
    <property type="match status" value="1"/>
</dbReference>
<evidence type="ECO:0000256" key="3">
    <source>
        <dbReference type="ARBA" id="ARBA00012328"/>
    </source>
</evidence>
<dbReference type="PIRSF" id="PIRSF015601">
    <property type="entry name" value="MTase_slr0722"/>
    <property type="match status" value="1"/>
</dbReference>
<dbReference type="InterPro" id="IPR046886">
    <property type="entry name" value="RsmE_MTase_dom"/>
</dbReference>
<evidence type="ECO:0000256" key="2">
    <source>
        <dbReference type="ARBA" id="ARBA00005528"/>
    </source>
</evidence>
<keyword evidence="7 12" id="KW-0489">Methyltransferase</keyword>
<keyword evidence="8 12" id="KW-0808">Transferase</keyword>
<dbReference type="Gene3D" id="3.40.1280.10">
    <property type="match status" value="1"/>
</dbReference>
<evidence type="ECO:0000313" key="15">
    <source>
        <dbReference type="Proteomes" id="UP000004978"/>
    </source>
</evidence>
<gene>
    <name evidence="14" type="ORF">MCSF7_01296</name>
</gene>
<dbReference type="InterPro" id="IPR029026">
    <property type="entry name" value="tRNA_m1G_MTases_N"/>
</dbReference>
<dbReference type="AlphaFoldDB" id="F9UK48"/>
<dbReference type="SUPFAM" id="SSF75217">
    <property type="entry name" value="alpha/beta knot"/>
    <property type="match status" value="1"/>
</dbReference>
<dbReference type="eggNOG" id="COG1385">
    <property type="taxonomic scope" value="Bacteria"/>
</dbReference>
<keyword evidence="15" id="KW-1185">Reference proteome</keyword>
<dbReference type="RefSeq" id="WP_006608666.1">
    <property type="nucleotide sequence ID" value="NZ_AFXA01000011.1"/>
</dbReference>
<dbReference type="PANTHER" id="PTHR30027:SF3">
    <property type="entry name" value="16S RRNA (URACIL(1498)-N(3))-METHYLTRANSFERASE"/>
    <property type="match status" value="1"/>
</dbReference>
<comment type="similarity">
    <text evidence="2 12">Belongs to the RNA methyltransferase RsmE family.</text>
</comment>
<evidence type="ECO:0000256" key="6">
    <source>
        <dbReference type="ARBA" id="ARBA00022552"/>
    </source>
</evidence>
<evidence type="ECO:0000256" key="12">
    <source>
        <dbReference type="PIRNR" id="PIRNR015601"/>
    </source>
</evidence>
<dbReference type="GO" id="GO:0070042">
    <property type="term" value="F:rRNA (uridine-N3-)-methyltransferase activity"/>
    <property type="evidence" value="ECO:0007669"/>
    <property type="project" value="TreeGrafter"/>
</dbReference>
<reference evidence="14 15" key="1">
    <citation type="journal article" date="2013" name="Genome Announc.">
        <title>Genome Sequence of Mycoplasma columbinum Strain SF7.</title>
        <authorList>
            <person name="Guo Z."/>
            <person name="Xu X."/>
            <person name="Zheng Q."/>
            <person name="Li T."/>
            <person name="Kuang S."/>
            <person name="Zhang Z."/>
            <person name="Chen Y."/>
            <person name="Lu X."/>
            <person name="Zhou R."/>
            <person name="Bi D."/>
            <person name="Jin H."/>
        </authorList>
    </citation>
    <scope>NUCLEOTIDE SEQUENCE [LARGE SCALE GENOMIC DNA]</scope>
    <source>
        <strain evidence="14 15">SF7</strain>
    </source>
</reference>
<sequence>MHRFFVQERDGNYFNLDESVKKHIKVARLDKEIFLCNYQNNFYECVLENQKAKILKERFDINNEFKKEVILAAPIIKMNRFEWLIEKATELGVTKIIPLITKFTDGSLVKYDLARKYERHCEIVKNAAEQSFRNIIPQFLKPTKLENLINEHQNKNIFLAYENANSSVVKELPTNSLIIVGPEGGFSQEEISYAQENNVKIISLGKTILRAETACLYVLSNIKE</sequence>
<feature type="domain" description="Ribosomal RNA small subunit methyltransferase E methyltransferase" evidence="13">
    <location>
        <begin position="64"/>
        <end position="222"/>
    </location>
</feature>
<proteinExistence type="inferred from homology"/>
<evidence type="ECO:0000256" key="4">
    <source>
        <dbReference type="ARBA" id="ARBA00013673"/>
    </source>
</evidence>
<dbReference type="Pfam" id="PF04452">
    <property type="entry name" value="Methyltrans_RNA"/>
    <property type="match status" value="1"/>
</dbReference>
<dbReference type="STRING" id="1037410.MCSF7_01296"/>
<evidence type="ECO:0000256" key="1">
    <source>
        <dbReference type="ARBA" id="ARBA00004496"/>
    </source>
</evidence>
<dbReference type="InterPro" id="IPR029028">
    <property type="entry name" value="Alpha/beta_knot_MTases"/>
</dbReference>
<name>F9UK48_9BACT</name>
<dbReference type="EMBL" id="AFXA01000011">
    <property type="protein sequence ID" value="EGV00053.1"/>
    <property type="molecule type" value="Genomic_DNA"/>
</dbReference>
<comment type="catalytic activity">
    <reaction evidence="11 12">
        <text>uridine(1498) in 16S rRNA + S-adenosyl-L-methionine = N(3)-methyluridine(1498) in 16S rRNA + S-adenosyl-L-homocysteine + H(+)</text>
        <dbReference type="Rhea" id="RHEA:42920"/>
        <dbReference type="Rhea" id="RHEA-COMP:10283"/>
        <dbReference type="Rhea" id="RHEA-COMP:10284"/>
        <dbReference type="ChEBI" id="CHEBI:15378"/>
        <dbReference type="ChEBI" id="CHEBI:57856"/>
        <dbReference type="ChEBI" id="CHEBI:59789"/>
        <dbReference type="ChEBI" id="CHEBI:65315"/>
        <dbReference type="ChEBI" id="CHEBI:74502"/>
        <dbReference type="EC" id="2.1.1.193"/>
    </reaction>
</comment>
<evidence type="ECO:0000256" key="9">
    <source>
        <dbReference type="ARBA" id="ARBA00022691"/>
    </source>
</evidence>
<dbReference type="NCBIfam" id="NF008701">
    <property type="entry name" value="PRK11713.5-5"/>
    <property type="match status" value="1"/>
</dbReference>
<evidence type="ECO:0000313" key="14">
    <source>
        <dbReference type="EMBL" id="EGV00053.1"/>
    </source>
</evidence>
<dbReference type="GO" id="GO:0005737">
    <property type="term" value="C:cytoplasm"/>
    <property type="evidence" value="ECO:0007669"/>
    <property type="project" value="UniProtKB-SubCell"/>
</dbReference>
<dbReference type="InterPro" id="IPR006700">
    <property type="entry name" value="RsmE"/>
</dbReference>